<proteinExistence type="predicted"/>
<gene>
    <name evidence="1" type="ORF">METZ01_LOCUS341318</name>
</gene>
<dbReference type="AlphaFoldDB" id="A0A382QSI1"/>
<sequence length="276" mass="30495">MRYLLLSVLVVSLVGILMTPAVSGQQATIPDWIKSNAMWWASDHIPDSAFLQGIQFLIKEGIMVIPSTETSESSQSQEVPTWIKNTAGWWAEDKISEVEFVNAIEYLIKHGIITVNDGSSCANDLSEIFGDSNAMVQDICDLHESSEYSELVPFIDKSNLNNLGFCGAEFSEIKPSDTYRIFMVGGSTMFGSGESSDETTIPGILQKIFDSDNSIQKIEVINAGISGAITKSEFELLMKLNNFQPDLVIVYDGWNDLKADYPVEGITNYWKGMCAL</sequence>
<protein>
    <recommendedName>
        <fullName evidence="2">SGNH hydrolase-type esterase domain-containing protein</fullName>
    </recommendedName>
</protein>
<organism evidence="1">
    <name type="scientific">marine metagenome</name>
    <dbReference type="NCBI Taxonomy" id="408172"/>
    <lineage>
        <taxon>unclassified sequences</taxon>
        <taxon>metagenomes</taxon>
        <taxon>ecological metagenomes</taxon>
    </lineage>
</organism>
<dbReference type="SUPFAM" id="SSF52266">
    <property type="entry name" value="SGNH hydrolase"/>
    <property type="match status" value="1"/>
</dbReference>
<accession>A0A382QSI1</accession>
<evidence type="ECO:0008006" key="2">
    <source>
        <dbReference type="Google" id="ProtNLM"/>
    </source>
</evidence>
<feature type="non-terminal residue" evidence="1">
    <location>
        <position position="276"/>
    </location>
</feature>
<name>A0A382QSI1_9ZZZZ</name>
<dbReference type="InterPro" id="IPR036514">
    <property type="entry name" value="SGNH_hydro_sf"/>
</dbReference>
<dbReference type="Gene3D" id="3.40.50.1110">
    <property type="entry name" value="SGNH hydrolase"/>
    <property type="match status" value="1"/>
</dbReference>
<evidence type="ECO:0000313" key="1">
    <source>
        <dbReference type="EMBL" id="SVC88464.1"/>
    </source>
</evidence>
<feature type="non-terminal residue" evidence="1">
    <location>
        <position position="1"/>
    </location>
</feature>
<reference evidence="1" key="1">
    <citation type="submission" date="2018-05" db="EMBL/GenBank/DDBJ databases">
        <authorList>
            <person name="Lanie J.A."/>
            <person name="Ng W.-L."/>
            <person name="Kazmierczak K.M."/>
            <person name="Andrzejewski T.M."/>
            <person name="Davidsen T.M."/>
            <person name="Wayne K.J."/>
            <person name="Tettelin H."/>
            <person name="Glass J.I."/>
            <person name="Rusch D."/>
            <person name="Podicherti R."/>
            <person name="Tsui H.-C.T."/>
            <person name="Winkler M.E."/>
        </authorList>
    </citation>
    <scope>NUCLEOTIDE SEQUENCE</scope>
</reference>
<dbReference type="CDD" id="cd00229">
    <property type="entry name" value="SGNH_hydrolase"/>
    <property type="match status" value="1"/>
</dbReference>
<dbReference type="EMBL" id="UINC01116606">
    <property type="protein sequence ID" value="SVC88464.1"/>
    <property type="molecule type" value="Genomic_DNA"/>
</dbReference>